<keyword evidence="6" id="KW-1185">Reference proteome</keyword>
<organism evidence="5 6">
    <name type="scientific">Candidatus Chloroploca mongolica</name>
    <dbReference type="NCBI Taxonomy" id="2528176"/>
    <lineage>
        <taxon>Bacteria</taxon>
        <taxon>Bacillati</taxon>
        <taxon>Chloroflexota</taxon>
        <taxon>Chloroflexia</taxon>
        <taxon>Chloroflexales</taxon>
        <taxon>Chloroflexineae</taxon>
        <taxon>Oscillochloridaceae</taxon>
        <taxon>Candidatus Chloroploca</taxon>
    </lineage>
</organism>
<proteinExistence type="inferred from homology"/>
<feature type="domain" description="AMP-binding enzyme C-terminal" evidence="4">
    <location>
        <begin position="451"/>
        <end position="527"/>
    </location>
</feature>
<gene>
    <name evidence="5" type="ORF">EYB53_021860</name>
</gene>
<dbReference type="CDD" id="cd05941">
    <property type="entry name" value="MCS"/>
    <property type="match status" value="1"/>
</dbReference>
<evidence type="ECO:0000256" key="1">
    <source>
        <dbReference type="ARBA" id="ARBA00006432"/>
    </source>
</evidence>
<dbReference type="InterPro" id="IPR025110">
    <property type="entry name" value="AMP-bd_C"/>
</dbReference>
<accession>A0ABS4DG10</accession>
<dbReference type="Gene3D" id="3.30.300.30">
    <property type="match status" value="1"/>
</dbReference>
<dbReference type="Gene3D" id="3.40.50.12780">
    <property type="entry name" value="N-terminal domain of ligase-like"/>
    <property type="match status" value="1"/>
</dbReference>
<dbReference type="PANTHER" id="PTHR43201:SF8">
    <property type="entry name" value="ACYL-COA SYNTHETASE FAMILY MEMBER 3"/>
    <property type="match status" value="1"/>
</dbReference>
<dbReference type="Pfam" id="PF00501">
    <property type="entry name" value="AMP-binding"/>
    <property type="match status" value="1"/>
</dbReference>
<evidence type="ECO:0000313" key="5">
    <source>
        <dbReference type="EMBL" id="MBP1468373.1"/>
    </source>
</evidence>
<dbReference type="PROSITE" id="PS00455">
    <property type="entry name" value="AMP_BINDING"/>
    <property type="match status" value="1"/>
</dbReference>
<evidence type="ECO:0000259" key="3">
    <source>
        <dbReference type="Pfam" id="PF00501"/>
    </source>
</evidence>
<protein>
    <submittedName>
        <fullName evidence="5">Acyl-CoA synthetase</fullName>
    </submittedName>
</protein>
<dbReference type="InterPro" id="IPR020845">
    <property type="entry name" value="AMP-binding_CS"/>
</dbReference>
<name>A0ABS4DG10_9CHLR</name>
<dbReference type="SUPFAM" id="SSF56801">
    <property type="entry name" value="Acetyl-CoA synthetase-like"/>
    <property type="match status" value="1"/>
</dbReference>
<dbReference type="Pfam" id="PF13193">
    <property type="entry name" value="AMP-binding_C"/>
    <property type="match status" value="1"/>
</dbReference>
<dbReference type="Proteomes" id="UP001193081">
    <property type="component" value="Unassembled WGS sequence"/>
</dbReference>
<reference evidence="5 6" key="1">
    <citation type="submission" date="2021-03" db="EMBL/GenBank/DDBJ databases">
        <authorList>
            <person name="Grouzdev D.S."/>
        </authorList>
    </citation>
    <scope>NUCLEOTIDE SEQUENCE [LARGE SCALE GENOMIC DNA]</scope>
    <source>
        <strain evidence="5 6">M50-1</strain>
    </source>
</reference>
<dbReference type="PANTHER" id="PTHR43201">
    <property type="entry name" value="ACYL-COA SYNTHETASE"/>
    <property type="match status" value="1"/>
</dbReference>
<dbReference type="InterPro" id="IPR042099">
    <property type="entry name" value="ANL_N_sf"/>
</dbReference>
<comment type="caution">
    <text evidence="5">The sequence shown here is derived from an EMBL/GenBank/DDBJ whole genome shotgun (WGS) entry which is preliminary data.</text>
</comment>
<comment type="similarity">
    <text evidence="1">Belongs to the ATP-dependent AMP-binding enzyme family.</text>
</comment>
<feature type="region of interest" description="Disordered" evidence="2">
    <location>
        <begin position="142"/>
        <end position="179"/>
    </location>
</feature>
<feature type="domain" description="AMP-dependent synthetase/ligase" evidence="3">
    <location>
        <begin position="13"/>
        <end position="400"/>
    </location>
</feature>
<dbReference type="InterPro" id="IPR000873">
    <property type="entry name" value="AMP-dep_synth/lig_dom"/>
</dbReference>
<sequence>MTQFSSLLAAARAWAETDPERPCVIWEQTTLTYGALLAAARQWALRYAHHGVIRGDRVGLYLAGGPAFLGAYLGAHLAGAAVVLINTQYRRVELAHILGDSEPRVVVCEAEGATHLRELDERPWAEVQTDPTQVKPAPVELATGATPHHSGEGAVDEAGSPSGVEEQPVPAPDEETPLPISEELPRAEDLAILAYTSGTTGRSKGAMLTHGCLVANSEAICTAWNWQASDRLLLVLPLFHIHGLGVGVHGTLLRGASVMLRPRFEPEETLATLREGRCTMFFGVPTIYTRLIDTVGAGEALREAGKCVRLFVSGSAALSPQTFADFARLAGQPILERYGMTETGMNLTNPYTGERHPGSVGGPFPGQEARIVEMQSRQPVPAGTIGEIQVRGPHVFAGYWRNPTATAEVLAEDGWFSTGDLGHCSDDGYYTITGRAKELIISGGYNIYPREVEEVLLDHPGVAECAVFGLPDATFGEQVVAAVVPRDPAHPPTHDELEHFCREQLAAYKRPRQIRLLTALPRNAMGKVQKHVLKQEHAG</sequence>
<evidence type="ECO:0000256" key="2">
    <source>
        <dbReference type="SAM" id="MobiDB-lite"/>
    </source>
</evidence>
<dbReference type="RefSeq" id="WP_135481063.1">
    <property type="nucleotide sequence ID" value="NZ_SIJK02000066.1"/>
</dbReference>
<evidence type="ECO:0000259" key="4">
    <source>
        <dbReference type="Pfam" id="PF13193"/>
    </source>
</evidence>
<dbReference type="InterPro" id="IPR045851">
    <property type="entry name" value="AMP-bd_C_sf"/>
</dbReference>
<evidence type="ECO:0000313" key="6">
    <source>
        <dbReference type="Proteomes" id="UP001193081"/>
    </source>
</evidence>
<dbReference type="EMBL" id="SIJK02000066">
    <property type="protein sequence ID" value="MBP1468373.1"/>
    <property type="molecule type" value="Genomic_DNA"/>
</dbReference>